<name>A0AAU9TVM8_EUPED</name>
<dbReference type="Proteomes" id="UP001153954">
    <property type="component" value="Unassembled WGS sequence"/>
</dbReference>
<evidence type="ECO:0000256" key="4">
    <source>
        <dbReference type="ARBA" id="ARBA00022771"/>
    </source>
</evidence>
<evidence type="ECO:0000313" key="14">
    <source>
        <dbReference type="EMBL" id="CAH2089868.1"/>
    </source>
</evidence>
<evidence type="ECO:0000313" key="15">
    <source>
        <dbReference type="Proteomes" id="UP001153954"/>
    </source>
</evidence>
<evidence type="ECO:0000256" key="7">
    <source>
        <dbReference type="ARBA" id="ARBA00023054"/>
    </source>
</evidence>
<dbReference type="AlphaFoldDB" id="A0AAU9TVM8"/>
<evidence type="ECO:0000256" key="9">
    <source>
        <dbReference type="ARBA" id="ARBA00023163"/>
    </source>
</evidence>
<dbReference type="Pfam" id="PF05485">
    <property type="entry name" value="THAP"/>
    <property type="match status" value="1"/>
</dbReference>
<reference evidence="14" key="1">
    <citation type="submission" date="2022-03" db="EMBL/GenBank/DDBJ databases">
        <authorList>
            <person name="Tunstrom K."/>
        </authorList>
    </citation>
    <scope>NUCLEOTIDE SEQUENCE</scope>
</reference>
<evidence type="ECO:0000256" key="12">
    <source>
        <dbReference type="PROSITE-ProRule" id="PRU00309"/>
    </source>
</evidence>
<evidence type="ECO:0000256" key="3">
    <source>
        <dbReference type="ARBA" id="ARBA00022723"/>
    </source>
</evidence>
<evidence type="ECO:0000256" key="11">
    <source>
        <dbReference type="ARBA" id="ARBA00023306"/>
    </source>
</evidence>
<gene>
    <name evidence="14" type="ORF">EEDITHA_LOCUS5880</name>
</gene>
<sequence length="355" mass="40774">MTKTCVVCKKEPISGDKTRSFHKFPANNELKEKWMEALGIQEIKKISTVCSDHFEDDSYHQTNGYTKIRRLLSTAVPVLNRNNSVLKQITDYIVIPSSIEETDHKTCSIVKDEYSLHNSLDSASNTSSCNNECDVSQDLVPGIACDTDPSFPQPKDTETIISDHNYSMNSKGKQSNTDKSTIPKKKFYFMDGYQHSHISRQDFVSDEAWGRFIKFIRYKNRQIAVAKKRISRREKKISNFKDLVKSLQNKNISAAAEYLEDLPEHLKELIARMKDKKRTSPFSSHLKNFARSLHFHSPAAYEMVRQSFLKCLPSIETLNSWKSSKNDKPEICEEIISHISEMVQNESQSGQTYHT</sequence>
<evidence type="ECO:0000256" key="6">
    <source>
        <dbReference type="ARBA" id="ARBA00023015"/>
    </source>
</evidence>
<keyword evidence="7" id="KW-0175">Coiled coil</keyword>
<keyword evidence="11" id="KW-0131">Cell cycle</keyword>
<dbReference type="Pfam" id="PF12017">
    <property type="entry name" value="Tnp_P_element"/>
    <property type="match status" value="1"/>
</dbReference>
<evidence type="ECO:0000256" key="8">
    <source>
        <dbReference type="ARBA" id="ARBA00023125"/>
    </source>
</evidence>
<evidence type="ECO:0000259" key="13">
    <source>
        <dbReference type="PROSITE" id="PS50950"/>
    </source>
</evidence>
<dbReference type="GO" id="GO:0008270">
    <property type="term" value="F:zinc ion binding"/>
    <property type="evidence" value="ECO:0007669"/>
    <property type="project" value="UniProtKB-KW"/>
</dbReference>
<keyword evidence="3" id="KW-0479">Metal-binding</keyword>
<dbReference type="InterPro" id="IPR026516">
    <property type="entry name" value="THAP1/10"/>
</dbReference>
<comment type="caution">
    <text evidence="14">The sequence shown here is derived from an EMBL/GenBank/DDBJ whole genome shotgun (WGS) entry which is preliminary data.</text>
</comment>
<dbReference type="Gene3D" id="6.20.210.20">
    <property type="entry name" value="THAP domain"/>
    <property type="match status" value="1"/>
</dbReference>
<dbReference type="GO" id="GO:0043565">
    <property type="term" value="F:sequence-specific DNA binding"/>
    <property type="evidence" value="ECO:0007669"/>
    <property type="project" value="InterPro"/>
</dbReference>
<dbReference type="EMBL" id="CAKOGL010000008">
    <property type="protein sequence ID" value="CAH2089868.1"/>
    <property type="molecule type" value="Genomic_DNA"/>
</dbReference>
<organism evidence="14 15">
    <name type="scientific">Euphydryas editha</name>
    <name type="common">Edith's checkerspot</name>
    <dbReference type="NCBI Taxonomy" id="104508"/>
    <lineage>
        <taxon>Eukaryota</taxon>
        <taxon>Metazoa</taxon>
        <taxon>Ecdysozoa</taxon>
        <taxon>Arthropoda</taxon>
        <taxon>Hexapoda</taxon>
        <taxon>Insecta</taxon>
        <taxon>Pterygota</taxon>
        <taxon>Neoptera</taxon>
        <taxon>Endopterygota</taxon>
        <taxon>Lepidoptera</taxon>
        <taxon>Glossata</taxon>
        <taxon>Ditrysia</taxon>
        <taxon>Papilionoidea</taxon>
        <taxon>Nymphalidae</taxon>
        <taxon>Nymphalinae</taxon>
        <taxon>Euphydryas</taxon>
    </lineage>
</organism>
<comment type="similarity">
    <text evidence="2">Belongs to the THAP1 family.</text>
</comment>
<comment type="subcellular location">
    <subcellularLocation>
        <location evidence="1">Nucleus</location>
        <location evidence="1">Nucleoplasm</location>
    </subcellularLocation>
</comment>
<dbReference type="InterPro" id="IPR021896">
    <property type="entry name" value="THAP9-like_HTH"/>
</dbReference>
<evidence type="ECO:0000256" key="2">
    <source>
        <dbReference type="ARBA" id="ARBA00006177"/>
    </source>
</evidence>
<dbReference type="GO" id="GO:0005654">
    <property type="term" value="C:nucleoplasm"/>
    <property type="evidence" value="ECO:0007669"/>
    <property type="project" value="UniProtKB-SubCell"/>
</dbReference>
<proteinExistence type="inferred from homology"/>
<dbReference type="SMART" id="SM00980">
    <property type="entry name" value="THAP"/>
    <property type="match status" value="1"/>
</dbReference>
<dbReference type="InterPro" id="IPR038441">
    <property type="entry name" value="THAP_Znf_sf"/>
</dbReference>
<keyword evidence="10" id="KW-0539">Nucleus</keyword>
<accession>A0AAU9TVM8</accession>
<keyword evidence="15" id="KW-1185">Reference proteome</keyword>
<dbReference type="SUPFAM" id="SSF57716">
    <property type="entry name" value="Glucocorticoid receptor-like (DNA-binding domain)"/>
    <property type="match status" value="1"/>
</dbReference>
<keyword evidence="5" id="KW-0862">Zinc</keyword>
<evidence type="ECO:0000256" key="5">
    <source>
        <dbReference type="ARBA" id="ARBA00022833"/>
    </source>
</evidence>
<keyword evidence="8 12" id="KW-0238">DNA-binding</keyword>
<dbReference type="InterPro" id="IPR006612">
    <property type="entry name" value="THAP_Znf"/>
</dbReference>
<evidence type="ECO:0000256" key="1">
    <source>
        <dbReference type="ARBA" id="ARBA00004642"/>
    </source>
</evidence>
<dbReference type="PANTHER" id="PTHR46600:SF1">
    <property type="entry name" value="THAP DOMAIN-CONTAINING PROTEIN 1"/>
    <property type="match status" value="1"/>
</dbReference>
<dbReference type="SMART" id="SM00692">
    <property type="entry name" value="DM3"/>
    <property type="match status" value="1"/>
</dbReference>
<keyword evidence="9" id="KW-0804">Transcription</keyword>
<evidence type="ECO:0000256" key="10">
    <source>
        <dbReference type="ARBA" id="ARBA00023242"/>
    </source>
</evidence>
<dbReference type="PROSITE" id="PS50950">
    <property type="entry name" value="ZF_THAP"/>
    <property type="match status" value="1"/>
</dbReference>
<protein>
    <recommendedName>
        <fullName evidence="13">THAP-type domain-containing protein</fullName>
    </recommendedName>
</protein>
<feature type="domain" description="THAP-type" evidence="13">
    <location>
        <begin position="1"/>
        <end position="80"/>
    </location>
</feature>
<dbReference type="PANTHER" id="PTHR46600">
    <property type="entry name" value="THAP DOMAIN-CONTAINING"/>
    <property type="match status" value="1"/>
</dbReference>
<keyword evidence="6" id="KW-0805">Transcription regulation</keyword>
<keyword evidence="4 12" id="KW-0863">Zinc-finger</keyword>